<evidence type="ECO:0000256" key="1">
    <source>
        <dbReference type="SAM" id="MobiDB-lite"/>
    </source>
</evidence>
<proteinExistence type="predicted"/>
<feature type="compositionally biased region" description="Polar residues" evidence="1">
    <location>
        <begin position="341"/>
        <end position="359"/>
    </location>
</feature>
<reference evidence="2 3" key="1">
    <citation type="journal article" date="2018" name="Mol. Biol. Evol.">
        <title>Broad Genomic Sampling Reveals a Smut Pathogenic Ancestry of the Fungal Clade Ustilaginomycotina.</title>
        <authorList>
            <person name="Kijpornyongpan T."/>
            <person name="Mondo S.J."/>
            <person name="Barry K."/>
            <person name="Sandor L."/>
            <person name="Lee J."/>
            <person name="Lipzen A."/>
            <person name="Pangilinan J."/>
            <person name="LaButti K."/>
            <person name="Hainaut M."/>
            <person name="Henrissat B."/>
            <person name="Grigoriev I.V."/>
            <person name="Spatafora J.W."/>
            <person name="Aime M.C."/>
        </authorList>
    </citation>
    <scope>NUCLEOTIDE SEQUENCE [LARGE SCALE GENOMIC DNA]</scope>
    <source>
        <strain evidence="2 3">MCA 4658</strain>
    </source>
</reference>
<name>A0A316W3M2_9BASI</name>
<feature type="region of interest" description="Disordered" evidence="1">
    <location>
        <begin position="375"/>
        <end position="394"/>
    </location>
</feature>
<feature type="region of interest" description="Disordered" evidence="1">
    <location>
        <begin position="281"/>
        <end position="359"/>
    </location>
</feature>
<evidence type="ECO:0000313" key="3">
    <source>
        <dbReference type="Proteomes" id="UP000245783"/>
    </source>
</evidence>
<dbReference type="OrthoDB" id="10442390at2759"/>
<accession>A0A316W3M2</accession>
<protein>
    <submittedName>
        <fullName evidence="2">Uncharacterized protein</fullName>
    </submittedName>
</protein>
<dbReference type="Proteomes" id="UP000245783">
    <property type="component" value="Unassembled WGS sequence"/>
</dbReference>
<dbReference type="GeneID" id="37037946"/>
<dbReference type="InParanoid" id="A0A316W3M2"/>
<dbReference type="RefSeq" id="XP_025370371.1">
    <property type="nucleotide sequence ID" value="XM_025516076.1"/>
</dbReference>
<gene>
    <name evidence="2" type="ORF">IE81DRAFT_346806</name>
</gene>
<keyword evidence="3" id="KW-1185">Reference proteome</keyword>
<dbReference type="EMBL" id="KZ819372">
    <property type="protein sequence ID" value="PWN43211.1"/>
    <property type="molecule type" value="Genomic_DNA"/>
</dbReference>
<sequence length="467" mass="51229">MRLSKPIAAAADVWFRTSLELYCQAELASLLWERFDQAAKQHFIDDANLNDCEPSDAEPAFALVVFQAKLAISEDVTTRMGVLGPLMNDEQHVGRSHQIRFNSELDSRKRLIYMHRIEACALLGPLSCLKGTVYLIQDIASEISRLRNKTTTRATLWKPALDLARSKVTVGVGSLRCASESRIAYDRLVKIQHLQLQLLVAKNELREASRKFETQKPKTWLENLVPRWKPWSYKWTRNTDLEKREYDHPHLQQAALHGPVTRLNPYLWHLVRRGSTPAVSRSLSQSLGRSGGSQSSTGSAILVGPSPLSSQLSESGSFLAPTGVKRKASDQPDAHQVAGPSGNSAPNKHTRTVQSTGLPLSSTNYMLSLRLGLAPASSDHSTNAPQTKTAAEEVEVTTRAGVTSTSSASVFSPREIVATTVPAPGSSPNDDVAFTDSGPVVSSNIGHATVSLGQEQKQWKRHDSQEE</sequence>
<dbReference type="AlphaFoldDB" id="A0A316W3M2"/>
<evidence type="ECO:0000313" key="2">
    <source>
        <dbReference type="EMBL" id="PWN43211.1"/>
    </source>
</evidence>
<organism evidence="2 3">
    <name type="scientific">Ceraceosorus guamensis</name>
    <dbReference type="NCBI Taxonomy" id="1522189"/>
    <lineage>
        <taxon>Eukaryota</taxon>
        <taxon>Fungi</taxon>
        <taxon>Dikarya</taxon>
        <taxon>Basidiomycota</taxon>
        <taxon>Ustilaginomycotina</taxon>
        <taxon>Exobasidiomycetes</taxon>
        <taxon>Ceraceosorales</taxon>
        <taxon>Ceraceosoraceae</taxon>
        <taxon>Ceraceosorus</taxon>
    </lineage>
</organism>
<feature type="compositionally biased region" description="Low complexity" evidence="1">
    <location>
        <begin position="281"/>
        <end position="317"/>
    </location>
</feature>